<dbReference type="Proteomes" id="UP000235786">
    <property type="component" value="Unassembled WGS sequence"/>
</dbReference>
<proteinExistence type="predicted"/>
<dbReference type="EMBL" id="KZ613952">
    <property type="protein sequence ID" value="PMD35669.1"/>
    <property type="molecule type" value="Genomic_DNA"/>
</dbReference>
<dbReference type="OrthoDB" id="5308957at2759"/>
<sequence>MEIFERDFGLKACTRTWRTKLKEWKFEKYLTDKEKIMGAVTTKKKGLETNGSVILHEKRSISPLRPASKKKRKNERVVEATLQNRATSQNLTHEPPLPAEKGDLVAEVHSHGSSNQLQTLKEPFQNNNKNPVNPVTFRSLSNGPYSASLRMFKTVTNDSKLFIAACSAGLVRILVRHLEKQLRQDLLEMQLEGISTPFLWWTRSTSGLDIAMTAHNSSKATGSYRTVLSVMTIRQLFVKPEVTV</sequence>
<organism evidence="1 2">
    <name type="scientific">Hyaloscypha variabilis (strain UAMH 11265 / GT02V1 / F)</name>
    <name type="common">Meliniomyces variabilis</name>
    <dbReference type="NCBI Taxonomy" id="1149755"/>
    <lineage>
        <taxon>Eukaryota</taxon>
        <taxon>Fungi</taxon>
        <taxon>Dikarya</taxon>
        <taxon>Ascomycota</taxon>
        <taxon>Pezizomycotina</taxon>
        <taxon>Leotiomycetes</taxon>
        <taxon>Helotiales</taxon>
        <taxon>Hyaloscyphaceae</taxon>
        <taxon>Hyaloscypha</taxon>
        <taxon>Hyaloscypha variabilis</taxon>
    </lineage>
</organism>
<evidence type="ECO:0000313" key="2">
    <source>
        <dbReference type="Proteomes" id="UP000235786"/>
    </source>
</evidence>
<gene>
    <name evidence="1" type="ORF">L207DRAFT_638002</name>
</gene>
<dbReference type="AlphaFoldDB" id="A0A2J6RAX6"/>
<evidence type="ECO:0000313" key="1">
    <source>
        <dbReference type="EMBL" id="PMD35669.1"/>
    </source>
</evidence>
<protein>
    <recommendedName>
        <fullName evidence="3">Clr5 domain-containing protein</fullName>
    </recommendedName>
</protein>
<accession>A0A2J6RAX6</accession>
<keyword evidence="2" id="KW-1185">Reference proteome</keyword>
<name>A0A2J6RAX6_HYAVF</name>
<reference evidence="1 2" key="1">
    <citation type="submission" date="2016-04" db="EMBL/GenBank/DDBJ databases">
        <title>A degradative enzymes factory behind the ericoid mycorrhizal symbiosis.</title>
        <authorList>
            <consortium name="DOE Joint Genome Institute"/>
            <person name="Martino E."/>
            <person name="Morin E."/>
            <person name="Grelet G."/>
            <person name="Kuo A."/>
            <person name="Kohler A."/>
            <person name="Daghino S."/>
            <person name="Barry K."/>
            <person name="Choi C."/>
            <person name="Cichocki N."/>
            <person name="Clum A."/>
            <person name="Copeland A."/>
            <person name="Hainaut M."/>
            <person name="Haridas S."/>
            <person name="Labutti K."/>
            <person name="Lindquist E."/>
            <person name="Lipzen A."/>
            <person name="Khouja H.-R."/>
            <person name="Murat C."/>
            <person name="Ohm R."/>
            <person name="Olson A."/>
            <person name="Spatafora J."/>
            <person name="Veneault-Fourrey C."/>
            <person name="Henrissat B."/>
            <person name="Grigoriev I."/>
            <person name="Martin F."/>
            <person name="Perotto S."/>
        </authorList>
    </citation>
    <scope>NUCLEOTIDE SEQUENCE [LARGE SCALE GENOMIC DNA]</scope>
    <source>
        <strain evidence="1 2">F</strain>
    </source>
</reference>
<evidence type="ECO:0008006" key="3">
    <source>
        <dbReference type="Google" id="ProtNLM"/>
    </source>
</evidence>